<gene>
    <name evidence="1" type="ORF">BSONL12_15799</name>
</gene>
<evidence type="ECO:0000313" key="2">
    <source>
        <dbReference type="Proteomes" id="UP000011907"/>
    </source>
</evidence>
<name>M5PCU3_9BACI</name>
<dbReference type="Proteomes" id="UP000011907">
    <property type="component" value="Unassembled WGS sequence"/>
</dbReference>
<dbReference type="EMBL" id="AOFM01000009">
    <property type="protein sequence ID" value="EME73202.1"/>
    <property type="molecule type" value="Genomic_DNA"/>
</dbReference>
<dbReference type="STRING" id="1274524.BSONL12_15799"/>
<organism evidence="1 2">
    <name type="scientific">Bacillus sonorensis L12</name>
    <dbReference type="NCBI Taxonomy" id="1274524"/>
    <lineage>
        <taxon>Bacteria</taxon>
        <taxon>Bacillati</taxon>
        <taxon>Bacillota</taxon>
        <taxon>Bacilli</taxon>
        <taxon>Bacillales</taxon>
        <taxon>Bacillaceae</taxon>
        <taxon>Bacillus</taxon>
    </lineage>
</organism>
<accession>M5PCU3</accession>
<sequence length="64" mass="7207">MRMFEILLTLLSFYHTVSAKNAGKALFNQVSSPRVAVSLFSMAYLAAMTVCSERQNQSGIHFYE</sequence>
<comment type="caution">
    <text evidence="1">The sequence shown here is derived from an EMBL/GenBank/DDBJ whole genome shotgun (WGS) entry which is preliminary data.</text>
</comment>
<dbReference type="AlphaFoldDB" id="M5PCU3"/>
<evidence type="ECO:0000313" key="1">
    <source>
        <dbReference type="EMBL" id="EME73202.1"/>
    </source>
</evidence>
<reference evidence="1 2" key="1">
    <citation type="journal article" date="2013" name="Genome Announc.">
        <title>Draft Whole-Genome Sequence of Bacillus sonorensis Strain L12, a Source of Nonribosomal Lipopeptides.</title>
        <authorList>
            <person name="Adimpong D.B."/>
            <person name="Sorensen K.I."/>
            <person name="Nielsen D.S."/>
            <person name="Thorsen L."/>
            <person name="Rasmussen T.B."/>
            <person name="Derkx P.M."/>
            <person name="Jespersen L."/>
        </authorList>
    </citation>
    <scope>NUCLEOTIDE SEQUENCE [LARGE SCALE GENOMIC DNA]</scope>
    <source>
        <strain evidence="1 2">L12</strain>
    </source>
</reference>
<protein>
    <submittedName>
        <fullName evidence="1">Uncharacterized protein</fullName>
    </submittedName>
</protein>
<proteinExistence type="predicted"/>
<dbReference type="PATRIC" id="fig|1274524.3.peg.3411"/>